<keyword evidence="3" id="KW-0731">Sigma factor</keyword>
<dbReference type="SUPFAM" id="SSF88659">
    <property type="entry name" value="Sigma3 and sigma4 domains of RNA polymerase sigma factors"/>
    <property type="match status" value="1"/>
</dbReference>
<evidence type="ECO:0000313" key="8">
    <source>
        <dbReference type="Proteomes" id="UP000319040"/>
    </source>
</evidence>
<dbReference type="GO" id="GO:0006352">
    <property type="term" value="P:DNA-templated transcription initiation"/>
    <property type="evidence" value="ECO:0007669"/>
    <property type="project" value="InterPro"/>
</dbReference>
<dbReference type="NCBIfam" id="TIGR02937">
    <property type="entry name" value="sigma70-ECF"/>
    <property type="match status" value="1"/>
</dbReference>
<dbReference type="InterPro" id="IPR013325">
    <property type="entry name" value="RNA_pol_sigma_r2"/>
</dbReference>
<dbReference type="AlphaFoldDB" id="A0A521BZ27"/>
<dbReference type="EMBL" id="FXTB01000002">
    <property type="protein sequence ID" value="SMO52426.1"/>
    <property type="molecule type" value="Genomic_DNA"/>
</dbReference>
<feature type="domain" description="RNA polymerase sigma-70 region 2" evidence="5">
    <location>
        <begin position="38"/>
        <end position="106"/>
    </location>
</feature>
<dbReference type="PANTHER" id="PTHR43133:SF46">
    <property type="entry name" value="RNA POLYMERASE SIGMA-70 FACTOR ECF SUBFAMILY"/>
    <property type="match status" value="1"/>
</dbReference>
<dbReference type="GO" id="GO:0003677">
    <property type="term" value="F:DNA binding"/>
    <property type="evidence" value="ECO:0007669"/>
    <property type="project" value="InterPro"/>
</dbReference>
<dbReference type="GO" id="GO:0016987">
    <property type="term" value="F:sigma factor activity"/>
    <property type="evidence" value="ECO:0007669"/>
    <property type="project" value="UniProtKB-KW"/>
</dbReference>
<dbReference type="InterPro" id="IPR007627">
    <property type="entry name" value="RNA_pol_sigma70_r2"/>
</dbReference>
<evidence type="ECO:0000256" key="4">
    <source>
        <dbReference type="ARBA" id="ARBA00023163"/>
    </source>
</evidence>
<sequence>MDTIILHPSKKQNIALKTNVEQAIVGLKAGNPISFNLLFTEYYRRLHFFALQYVQHSDVSDNLVQDTYLALWKNRKNIKANHEAALLSWLYTVLKNNCCHYLKQKKARHEFSAKLLQEQGELDIAGLEQLDTSEQVLHEINAIVEDTLEKLSPQCRRVFEMSRFDGLKNKEIAAELSITTKAVERNMTRALKVFRISLREYLPAALLFWVG</sequence>
<reference evidence="7 8" key="1">
    <citation type="submission" date="2017-05" db="EMBL/GenBank/DDBJ databases">
        <authorList>
            <person name="Varghese N."/>
            <person name="Submissions S."/>
        </authorList>
    </citation>
    <scope>NUCLEOTIDE SEQUENCE [LARGE SCALE GENOMIC DNA]</scope>
    <source>
        <strain evidence="7 8">DSM 27040</strain>
    </source>
</reference>
<accession>A0A521BZ27</accession>
<evidence type="ECO:0000259" key="6">
    <source>
        <dbReference type="Pfam" id="PF08281"/>
    </source>
</evidence>
<proteinExistence type="inferred from homology"/>
<evidence type="ECO:0000256" key="1">
    <source>
        <dbReference type="ARBA" id="ARBA00010641"/>
    </source>
</evidence>
<dbReference type="InterPro" id="IPR039425">
    <property type="entry name" value="RNA_pol_sigma-70-like"/>
</dbReference>
<dbReference type="CDD" id="cd06171">
    <property type="entry name" value="Sigma70_r4"/>
    <property type="match status" value="1"/>
</dbReference>
<dbReference type="InterPro" id="IPR036388">
    <property type="entry name" value="WH-like_DNA-bd_sf"/>
</dbReference>
<dbReference type="InterPro" id="IPR014327">
    <property type="entry name" value="RNA_pol_sigma70_bacteroid"/>
</dbReference>
<protein>
    <submittedName>
        <fullName evidence="7">RNA polymerase sigma-70 factor, ECF subfamily</fullName>
    </submittedName>
</protein>
<comment type="similarity">
    <text evidence="1">Belongs to the sigma-70 factor family. ECF subfamily.</text>
</comment>
<dbReference type="Pfam" id="PF08281">
    <property type="entry name" value="Sigma70_r4_2"/>
    <property type="match status" value="1"/>
</dbReference>
<evidence type="ECO:0000313" key="7">
    <source>
        <dbReference type="EMBL" id="SMO52426.1"/>
    </source>
</evidence>
<evidence type="ECO:0000256" key="3">
    <source>
        <dbReference type="ARBA" id="ARBA00023082"/>
    </source>
</evidence>
<dbReference type="InterPro" id="IPR014284">
    <property type="entry name" value="RNA_pol_sigma-70_dom"/>
</dbReference>
<name>A0A521BZ27_SACCC</name>
<dbReference type="InterPro" id="IPR013249">
    <property type="entry name" value="RNA_pol_sigma70_r4_t2"/>
</dbReference>
<dbReference type="SUPFAM" id="SSF88946">
    <property type="entry name" value="Sigma2 domain of RNA polymerase sigma factors"/>
    <property type="match status" value="1"/>
</dbReference>
<evidence type="ECO:0000256" key="2">
    <source>
        <dbReference type="ARBA" id="ARBA00023015"/>
    </source>
</evidence>
<feature type="domain" description="RNA polymerase sigma factor 70 region 4 type 2" evidence="6">
    <location>
        <begin position="143"/>
        <end position="192"/>
    </location>
</feature>
<dbReference type="Gene3D" id="1.10.1740.10">
    <property type="match status" value="1"/>
</dbReference>
<keyword evidence="8" id="KW-1185">Reference proteome</keyword>
<dbReference type="Gene3D" id="1.10.10.10">
    <property type="entry name" value="Winged helix-like DNA-binding domain superfamily/Winged helix DNA-binding domain"/>
    <property type="match status" value="1"/>
</dbReference>
<dbReference type="NCBIfam" id="TIGR02985">
    <property type="entry name" value="Sig70_bacteroi1"/>
    <property type="match status" value="1"/>
</dbReference>
<dbReference type="InterPro" id="IPR013324">
    <property type="entry name" value="RNA_pol_sigma_r3/r4-like"/>
</dbReference>
<dbReference type="PANTHER" id="PTHR43133">
    <property type="entry name" value="RNA POLYMERASE ECF-TYPE SIGMA FACTO"/>
    <property type="match status" value="1"/>
</dbReference>
<gene>
    <name evidence="7" type="ORF">SAMN06265379_102246</name>
</gene>
<dbReference type="OrthoDB" id="9782991at2"/>
<organism evidence="7 8">
    <name type="scientific">Saccharicrinis carchari</name>
    <dbReference type="NCBI Taxonomy" id="1168039"/>
    <lineage>
        <taxon>Bacteria</taxon>
        <taxon>Pseudomonadati</taxon>
        <taxon>Bacteroidota</taxon>
        <taxon>Bacteroidia</taxon>
        <taxon>Marinilabiliales</taxon>
        <taxon>Marinilabiliaceae</taxon>
        <taxon>Saccharicrinis</taxon>
    </lineage>
</organism>
<keyword evidence="2" id="KW-0805">Transcription regulation</keyword>
<evidence type="ECO:0000259" key="5">
    <source>
        <dbReference type="Pfam" id="PF04542"/>
    </source>
</evidence>
<dbReference type="Pfam" id="PF04542">
    <property type="entry name" value="Sigma70_r2"/>
    <property type="match status" value="1"/>
</dbReference>
<keyword evidence="4" id="KW-0804">Transcription</keyword>
<dbReference type="Proteomes" id="UP000319040">
    <property type="component" value="Unassembled WGS sequence"/>
</dbReference>